<dbReference type="PROSITE" id="PS51186">
    <property type="entry name" value="GNAT"/>
    <property type="match status" value="1"/>
</dbReference>
<dbReference type="eggNOG" id="COG3153">
    <property type="taxonomic scope" value="Bacteria"/>
</dbReference>
<sequence>MNDYQLISNYKQNVKYKESFNELAKQVFELDFKEWYDRGFWGDNYICYSYLDGEQVIANASVNKMVVIVNGKEYKAIQLGTVMTHPDYRHQGLAAKLMNHIIKKYEKDCDFIYLFANDTVLDFYPKFGFKKVQESSFSLKTCHLKKRTKKATLRKLDINNQADFALMKDFAVNRIPVSSILGVKNNEHLLMFYFILVFKDAIYYMEEEDVLILFEHENQQLHIFDIISKKRVDLDMLNGVLTMDMEIINFHFTIDDVCSNIHTEFITTSDDTLFVRPLINIETKHFLFPLTSHS</sequence>
<evidence type="ECO:0000259" key="3">
    <source>
        <dbReference type="PROSITE" id="PS51186"/>
    </source>
</evidence>
<dbReference type="HOGENOM" id="CLU_081766_0_1_9"/>
<dbReference type="PANTHER" id="PTHR43420:SF31">
    <property type="entry name" value="ACETYLTRANSFERASE"/>
    <property type="match status" value="1"/>
</dbReference>
<evidence type="ECO:0000313" key="4">
    <source>
        <dbReference type="EMBL" id="EON70610.1"/>
    </source>
</evidence>
<dbReference type="OrthoDB" id="9804948at2"/>
<gene>
    <name evidence="4" type="ORF">H131_20302</name>
</gene>
<keyword evidence="2" id="KW-0012">Acyltransferase</keyword>
<dbReference type="Proteomes" id="UP000013911">
    <property type="component" value="Unassembled WGS sequence"/>
</dbReference>
<evidence type="ECO:0000256" key="2">
    <source>
        <dbReference type="ARBA" id="ARBA00023315"/>
    </source>
</evidence>
<dbReference type="SUPFAM" id="SSF55729">
    <property type="entry name" value="Acyl-CoA N-acyltransferases (Nat)"/>
    <property type="match status" value="1"/>
</dbReference>
<dbReference type="InterPro" id="IPR000182">
    <property type="entry name" value="GNAT_dom"/>
</dbReference>
<comment type="caution">
    <text evidence="4">The sequence shown here is derived from an EMBL/GenBank/DDBJ whole genome shotgun (WGS) entry which is preliminary data.</text>
</comment>
<dbReference type="EMBL" id="AQPX01000031">
    <property type="protein sequence ID" value="EON70610.1"/>
    <property type="molecule type" value="Genomic_DNA"/>
</dbReference>
<name>R7Z8Y3_LYSSH</name>
<dbReference type="PATRIC" id="fig|1285586.5.peg.4231"/>
<evidence type="ECO:0000256" key="1">
    <source>
        <dbReference type="ARBA" id="ARBA00022679"/>
    </source>
</evidence>
<dbReference type="InterPro" id="IPR050680">
    <property type="entry name" value="YpeA/RimI_acetyltransf"/>
</dbReference>
<dbReference type="Pfam" id="PF13527">
    <property type="entry name" value="Acetyltransf_9"/>
    <property type="match status" value="1"/>
</dbReference>
<dbReference type="InterPro" id="IPR016181">
    <property type="entry name" value="Acyl_CoA_acyltransferase"/>
</dbReference>
<feature type="domain" description="N-acetyltransferase" evidence="3">
    <location>
        <begin position="5"/>
        <end position="159"/>
    </location>
</feature>
<dbReference type="CDD" id="cd04301">
    <property type="entry name" value="NAT_SF"/>
    <property type="match status" value="1"/>
</dbReference>
<proteinExistence type="predicted"/>
<evidence type="ECO:0000313" key="5">
    <source>
        <dbReference type="Proteomes" id="UP000013911"/>
    </source>
</evidence>
<dbReference type="RefSeq" id="WP_010860961.1">
    <property type="nucleotide sequence ID" value="NZ_KB933406.1"/>
</dbReference>
<accession>R7Z8Y3</accession>
<dbReference type="Gene3D" id="3.40.630.30">
    <property type="match status" value="1"/>
</dbReference>
<dbReference type="AlphaFoldDB" id="R7Z8Y3"/>
<keyword evidence="1" id="KW-0808">Transferase</keyword>
<dbReference type="PANTHER" id="PTHR43420">
    <property type="entry name" value="ACETYLTRANSFERASE"/>
    <property type="match status" value="1"/>
</dbReference>
<protein>
    <recommendedName>
        <fullName evidence="3">N-acetyltransferase domain-containing protein</fullName>
    </recommendedName>
</protein>
<organism evidence="4 5">
    <name type="scientific">Lysinibacillus sphaericus OT4b.31</name>
    <dbReference type="NCBI Taxonomy" id="1285586"/>
    <lineage>
        <taxon>Bacteria</taxon>
        <taxon>Bacillati</taxon>
        <taxon>Bacillota</taxon>
        <taxon>Bacilli</taxon>
        <taxon>Bacillales</taxon>
        <taxon>Bacillaceae</taxon>
        <taxon>Lysinibacillus</taxon>
    </lineage>
</organism>
<reference evidence="4 5" key="1">
    <citation type="submission" date="2013-04" db="EMBL/GenBank/DDBJ databases">
        <title>Draft genome of the heavy metal tolerant bacterium Lysinibacillus sphaericus strain OT4b.31.</title>
        <authorList>
            <person name="Pena-Montenegro T.D."/>
            <person name="Dussan J."/>
        </authorList>
    </citation>
    <scope>NUCLEOTIDE SEQUENCE [LARGE SCALE GENOMIC DNA]</scope>
    <source>
        <strain evidence="4 5">OT4b.31</strain>
    </source>
</reference>
<dbReference type="GO" id="GO:0016747">
    <property type="term" value="F:acyltransferase activity, transferring groups other than amino-acyl groups"/>
    <property type="evidence" value="ECO:0007669"/>
    <property type="project" value="InterPro"/>
</dbReference>